<feature type="compositionally biased region" description="Polar residues" evidence="1">
    <location>
        <begin position="69"/>
        <end position="88"/>
    </location>
</feature>
<evidence type="ECO:0000256" key="1">
    <source>
        <dbReference type="SAM" id="MobiDB-lite"/>
    </source>
</evidence>
<protein>
    <submittedName>
        <fullName evidence="3">Uncharacterized protein</fullName>
    </submittedName>
</protein>
<organism evidence="2 3">
    <name type="scientific">Meloidogyne javanica</name>
    <name type="common">Root-knot nematode worm</name>
    <dbReference type="NCBI Taxonomy" id="6303"/>
    <lineage>
        <taxon>Eukaryota</taxon>
        <taxon>Metazoa</taxon>
        <taxon>Ecdysozoa</taxon>
        <taxon>Nematoda</taxon>
        <taxon>Chromadorea</taxon>
        <taxon>Rhabditida</taxon>
        <taxon>Tylenchina</taxon>
        <taxon>Tylenchomorpha</taxon>
        <taxon>Tylenchoidea</taxon>
        <taxon>Meloidogynidae</taxon>
        <taxon>Meloidogyninae</taxon>
        <taxon>Meloidogyne</taxon>
        <taxon>Meloidogyne incognita group</taxon>
    </lineage>
</organism>
<dbReference type="AlphaFoldDB" id="A0A915M3Y8"/>
<proteinExistence type="predicted"/>
<reference evidence="3" key="1">
    <citation type="submission" date="2022-11" db="UniProtKB">
        <authorList>
            <consortium name="WormBaseParasite"/>
        </authorList>
    </citation>
    <scope>IDENTIFICATION</scope>
</reference>
<keyword evidence="2" id="KW-1185">Reference proteome</keyword>
<name>A0A915M3Y8_MELJA</name>
<evidence type="ECO:0000313" key="2">
    <source>
        <dbReference type="Proteomes" id="UP000887561"/>
    </source>
</evidence>
<feature type="region of interest" description="Disordered" evidence="1">
    <location>
        <begin position="1"/>
        <end position="38"/>
    </location>
</feature>
<evidence type="ECO:0000313" key="3">
    <source>
        <dbReference type="WBParaSite" id="scaffold2920_cov216.g5665"/>
    </source>
</evidence>
<sequence length="202" mass="22273">MRPPLEHRTRGFPTSDFMHDRRVGPDQPTDFQFDASQGRGGVARVAARARAGAMNFQRPQYGAPPEQMTYESSDNPPLPNTEFSSSFHQRGGSNGRRMAGYSFGASGYALQQVRVQPTFVEEEEVNNHQLPSTSHQTLTAGELLCLNKGTSGCESVFCFTLKVPKLCACDGHKETLSVLVEGARNMAKVLNDFANRLDPYTK</sequence>
<feature type="region of interest" description="Disordered" evidence="1">
    <location>
        <begin position="57"/>
        <end position="96"/>
    </location>
</feature>
<dbReference type="Proteomes" id="UP000887561">
    <property type="component" value="Unplaced"/>
</dbReference>
<dbReference type="WBParaSite" id="scaffold2920_cov216.g5665">
    <property type="protein sequence ID" value="scaffold2920_cov216.g5665"/>
    <property type="gene ID" value="scaffold2920_cov216.g5665"/>
</dbReference>
<accession>A0A915M3Y8</accession>